<dbReference type="InterPro" id="IPR020103">
    <property type="entry name" value="PsdUridine_synth_cat_dom_sf"/>
</dbReference>
<evidence type="ECO:0000256" key="2">
    <source>
        <dbReference type="PROSITE-ProRule" id="PRU00708"/>
    </source>
</evidence>
<protein>
    <recommendedName>
        <fullName evidence="3">Pseudouridine synthase RsuA/RluA-like domain-containing protein</fullName>
    </recommendedName>
</protein>
<accession>A0AA36MZC6</accession>
<dbReference type="InterPro" id="IPR050188">
    <property type="entry name" value="RluA_PseudoU_synthase"/>
</dbReference>
<dbReference type="Proteomes" id="UP001178507">
    <property type="component" value="Unassembled WGS sequence"/>
</dbReference>
<sequence>MDWAFTWKGLELNEIRRVKWLPGTLKIKNRRQEALDPSWGPAKATALLKSLATRRDLVPPLLTALRRSRLQLDEFHYSAAMSSSEWAASLHFMAQSQWENVRPNEFMYSSVGVPTWPLAVNFLEEMKDHRVSETSVSLSSLVTACGAAWPAALALCADCAAEVRRGARAAAMAVVEGGGQWQRALGLFAGSGERDQFCCSAALSACQQGARWQDALHLLREMQSATIRPNLITCNAAMSTCSKAGQWQVVMAMCEHLMLKQVEPGVWCATAATAAEMDWQFGLRVLAWTLEQGALLSGALAGAVLTKVASKERLQLLQRLRARWNLQEQLPSFTSVAGAGWVPLLLRPGVFFVSKASGLATEALLLRAQRTLAKVSAVPIPRLRLVSRLDAPTSGVLPLALGDAAAEFLQAQFTGRLVKKDYVCLCEGRGLGEAGSSGLISSPLRTFDLGGTAFTEVAPSGREARTAFLVKERFHHEDLELVFLRVRPLTGRTHQIRAHLASLGHPIVGDMTYGPSRFRLPRLFLHCAALRLIDASGAPAAAKAPLPAELETVLARLREAKTGVVDEWVSKPELFCIITAQSVEIGVIALQSGFHNVNCGFIPRMINFVQKTCPSVALLYGKRPLQRIAVGAQKQQLEIPLDVVADIPTKVDSSVAYVGNKYNALPWKDFVDIKLDARNLIEADVKSALTDLDWFGKVNALYCGKAAETEMDVAVKTLGSMKPVKYPIAKK</sequence>
<comment type="similarity">
    <text evidence="1">Belongs to the pseudouridine synthase RluA family.</text>
</comment>
<dbReference type="SUPFAM" id="SSF55120">
    <property type="entry name" value="Pseudouridine synthase"/>
    <property type="match status" value="1"/>
</dbReference>
<feature type="domain" description="Pseudouridine synthase RsuA/RluA-like" evidence="3">
    <location>
        <begin position="380"/>
        <end position="502"/>
    </location>
</feature>
<evidence type="ECO:0000313" key="4">
    <source>
        <dbReference type="EMBL" id="CAJ1384153.1"/>
    </source>
</evidence>
<feature type="repeat" description="PPR" evidence="2">
    <location>
        <begin position="195"/>
        <end position="229"/>
    </location>
</feature>
<dbReference type="GO" id="GO:0000455">
    <property type="term" value="P:enzyme-directed rRNA pseudouridine synthesis"/>
    <property type="evidence" value="ECO:0007669"/>
    <property type="project" value="TreeGrafter"/>
</dbReference>
<keyword evidence="5" id="KW-1185">Reference proteome</keyword>
<name>A0AA36MZC6_9DINO</name>
<dbReference type="GO" id="GO:0003723">
    <property type="term" value="F:RNA binding"/>
    <property type="evidence" value="ECO:0007669"/>
    <property type="project" value="InterPro"/>
</dbReference>
<dbReference type="Gene3D" id="3.30.2350.10">
    <property type="entry name" value="Pseudouridine synthase"/>
    <property type="match status" value="1"/>
</dbReference>
<evidence type="ECO:0000256" key="1">
    <source>
        <dbReference type="ARBA" id="ARBA00010876"/>
    </source>
</evidence>
<dbReference type="PANTHER" id="PTHR21600">
    <property type="entry name" value="MITOCHONDRIAL RNA PSEUDOURIDINE SYNTHASE"/>
    <property type="match status" value="1"/>
</dbReference>
<organism evidence="4 5">
    <name type="scientific">Effrenium voratum</name>
    <dbReference type="NCBI Taxonomy" id="2562239"/>
    <lineage>
        <taxon>Eukaryota</taxon>
        <taxon>Sar</taxon>
        <taxon>Alveolata</taxon>
        <taxon>Dinophyceae</taxon>
        <taxon>Suessiales</taxon>
        <taxon>Symbiodiniaceae</taxon>
        <taxon>Effrenium</taxon>
    </lineage>
</organism>
<evidence type="ECO:0000313" key="5">
    <source>
        <dbReference type="Proteomes" id="UP001178507"/>
    </source>
</evidence>
<proteinExistence type="inferred from homology"/>
<comment type="caution">
    <text evidence="4">The sequence shown here is derived from an EMBL/GenBank/DDBJ whole genome shotgun (WGS) entry which is preliminary data.</text>
</comment>
<dbReference type="GO" id="GO:0009982">
    <property type="term" value="F:pseudouridine synthase activity"/>
    <property type="evidence" value="ECO:0007669"/>
    <property type="project" value="InterPro"/>
</dbReference>
<dbReference type="InterPro" id="IPR011990">
    <property type="entry name" value="TPR-like_helical_dom_sf"/>
</dbReference>
<dbReference type="AlphaFoldDB" id="A0AA36MZC6"/>
<gene>
    <name evidence="4" type="ORF">EVOR1521_LOCUS11070</name>
</gene>
<evidence type="ECO:0000259" key="3">
    <source>
        <dbReference type="Pfam" id="PF00849"/>
    </source>
</evidence>
<reference evidence="4" key="1">
    <citation type="submission" date="2023-08" db="EMBL/GenBank/DDBJ databases">
        <authorList>
            <person name="Chen Y."/>
            <person name="Shah S."/>
            <person name="Dougan E. K."/>
            <person name="Thang M."/>
            <person name="Chan C."/>
        </authorList>
    </citation>
    <scope>NUCLEOTIDE SEQUENCE</scope>
</reference>
<dbReference type="PROSITE" id="PS51375">
    <property type="entry name" value="PPR"/>
    <property type="match status" value="1"/>
</dbReference>
<dbReference type="EMBL" id="CAUJNA010001090">
    <property type="protein sequence ID" value="CAJ1384153.1"/>
    <property type="molecule type" value="Genomic_DNA"/>
</dbReference>
<dbReference type="InterPro" id="IPR002885">
    <property type="entry name" value="PPR_rpt"/>
</dbReference>
<dbReference type="Gene3D" id="1.25.40.10">
    <property type="entry name" value="Tetratricopeptide repeat domain"/>
    <property type="match status" value="1"/>
</dbReference>
<dbReference type="InterPro" id="IPR006145">
    <property type="entry name" value="PsdUridine_synth_RsuA/RluA"/>
</dbReference>
<dbReference type="PANTHER" id="PTHR21600:SF87">
    <property type="entry name" value="RNA PSEUDOURIDYLATE SYNTHASE DOMAIN-CONTAINING PROTEIN 1"/>
    <property type="match status" value="1"/>
</dbReference>
<dbReference type="CDD" id="cd02869">
    <property type="entry name" value="PseudoU_synth_RluA_like"/>
    <property type="match status" value="1"/>
</dbReference>
<dbReference type="Pfam" id="PF00849">
    <property type="entry name" value="PseudoU_synth_2"/>
    <property type="match status" value="1"/>
</dbReference>